<dbReference type="Proteomes" id="UP001141950">
    <property type="component" value="Unassembled WGS sequence"/>
</dbReference>
<evidence type="ECO:0000313" key="7">
    <source>
        <dbReference type="EMBL" id="MCR2807911.1"/>
    </source>
</evidence>
<proteinExistence type="inferred from homology"/>
<organism evidence="7 8">
    <name type="scientific">Paenibacillus soyae</name>
    <dbReference type="NCBI Taxonomy" id="2969249"/>
    <lineage>
        <taxon>Bacteria</taxon>
        <taxon>Bacillati</taxon>
        <taxon>Bacillota</taxon>
        <taxon>Bacilli</taxon>
        <taxon>Bacillales</taxon>
        <taxon>Paenibacillaceae</taxon>
        <taxon>Paenibacillus</taxon>
    </lineage>
</organism>
<feature type="transmembrane region" description="Helical" evidence="5">
    <location>
        <begin position="21"/>
        <end position="43"/>
    </location>
</feature>
<dbReference type="GO" id="GO:0007165">
    <property type="term" value="P:signal transduction"/>
    <property type="evidence" value="ECO:0007669"/>
    <property type="project" value="UniProtKB-KW"/>
</dbReference>
<feature type="coiled-coil region" evidence="4">
    <location>
        <begin position="481"/>
        <end position="511"/>
    </location>
</feature>
<reference evidence="7" key="1">
    <citation type="submission" date="2022-08" db="EMBL/GenBank/DDBJ databases">
        <title>The genomic sequence of strain Paenibacillus sp. SCIV0701.</title>
        <authorList>
            <person name="Zhao H."/>
        </authorList>
    </citation>
    <scope>NUCLEOTIDE SEQUENCE</scope>
    <source>
        <strain evidence="7">SCIV0701</strain>
    </source>
</reference>
<protein>
    <submittedName>
        <fullName evidence="7">Methyl-accepting chemotaxis protein</fullName>
    </submittedName>
</protein>
<evidence type="ECO:0000313" key="8">
    <source>
        <dbReference type="Proteomes" id="UP001141950"/>
    </source>
</evidence>
<evidence type="ECO:0000256" key="3">
    <source>
        <dbReference type="PROSITE-ProRule" id="PRU00284"/>
    </source>
</evidence>
<dbReference type="GO" id="GO:0016020">
    <property type="term" value="C:membrane"/>
    <property type="evidence" value="ECO:0007669"/>
    <property type="project" value="InterPro"/>
</dbReference>
<comment type="similarity">
    <text evidence="2">Belongs to the methyl-accepting chemotaxis (MCP) protein family.</text>
</comment>
<keyword evidence="8" id="KW-1185">Reference proteome</keyword>
<dbReference type="PANTHER" id="PTHR32089:SF114">
    <property type="entry name" value="METHYL-ACCEPTING CHEMOTAXIS PROTEIN MCPB"/>
    <property type="match status" value="1"/>
</dbReference>
<feature type="transmembrane region" description="Helical" evidence="5">
    <location>
        <begin position="163"/>
        <end position="183"/>
    </location>
</feature>
<dbReference type="PROSITE" id="PS50111">
    <property type="entry name" value="CHEMOTAXIS_TRANSDUC_2"/>
    <property type="match status" value="1"/>
</dbReference>
<accession>A0A9X2MVN1</accession>
<dbReference type="RefSeq" id="WP_257452846.1">
    <property type="nucleotide sequence ID" value="NZ_JANIPJ010000037.1"/>
</dbReference>
<name>A0A9X2MVN1_9BACL</name>
<keyword evidence="5" id="KW-0472">Membrane</keyword>
<feature type="transmembrane region" description="Helical" evidence="5">
    <location>
        <begin position="49"/>
        <end position="71"/>
    </location>
</feature>
<dbReference type="PANTHER" id="PTHR32089">
    <property type="entry name" value="METHYL-ACCEPTING CHEMOTAXIS PROTEIN MCPB"/>
    <property type="match status" value="1"/>
</dbReference>
<evidence type="ECO:0000256" key="1">
    <source>
        <dbReference type="ARBA" id="ARBA00023224"/>
    </source>
</evidence>
<dbReference type="GO" id="GO:0004888">
    <property type="term" value="F:transmembrane signaling receptor activity"/>
    <property type="evidence" value="ECO:0007669"/>
    <property type="project" value="InterPro"/>
</dbReference>
<gene>
    <name evidence="7" type="ORF">NQZ67_28950</name>
</gene>
<keyword evidence="1 3" id="KW-0807">Transducer</keyword>
<keyword evidence="4" id="KW-0175">Coiled coil</keyword>
<keyword evidence="5" id="KW-0812">Transmembrane</keyword>
<dbReference type="InterPro" id="IPR004089">
    <property type="entry name" value="MCPsignal_dom"/>
</dbReference>
<dbReference type="GO" id="GO:0006935">
    <property type="term" value="P:chemotaxis"/>
    <property type="evidence" value="ECO:0007669"/>
    <property type="project" value="InterPro"/>
</dbReference>
<dbReference type="InterPro" id="IPR004090">
    <property type="entry name" value="Chemotax_Me-accpt_rcpt"/>
</dbReference>
<comment type="caution">
    <text evidence="7">The sequence shown here is derived from an EMBL/GenBank/DDBJ whole genome shotgun (WGS) entry which is preliminary data.</text>
</comment>
<evidence type="ECO:0000259" key="6">
    <source>
        <dbReference type="PROSITE" id="PS50111"/>
    </source>
</evidence>
<dbReference type="SMART" id="SM00283">
    <property type="entry name" value="MA"/>
    <property type="match status" value="1"/>
</dbReference>
<feature type="transmembrane region" description="Helical" evidence="5">
    <location>
        <begin position="78"/>
        <end position="96"/>
    </location>
</feature>
<dbReference type="EMBL" id="JANIPJ010000037">
    <property type="protein sequence ID" value="MCR2807911.1"/>
    <property type="molecule type" value="Genomic_DNA"/>
</dbReference>
<dbReference type="Gene3D" id="1.10.287.950">
    <property type="entry name" value="Methyl-accepting chemotaxis protein"/>
    <property type="match status" value="1"/>
</dbReference>
<dbReference type="AlphaFoldDB" id="A0A9X2MVN1"/>
<feature type="domain" description="Methyl-accepting transducer" evidence="6">
    <location>
        <begin position="228"/>
        <end position="478"/>
    </location>
</feature>
<evidence type="ECO:0000256" key="2">
    <source>
        <dbReference type="ARBA" id="ARBA00029447"/>
    </source>
</evidence>
<evidence type="ECO:0000256" key="4">
    <source>
        <dbReference type="SAM" id="Coils"/>
    </source>
</evidence>
<dbReference type="SUPFAM" id="SSF58104">
    <property type="entry name" value="Methyl-accepting chemotaxis protein (MCP) signaling domain"/>
    <property type="match status" value="1"/>
</dbReference>
<dbReference type="Pfam" id="PF00015">
    <property type="entry name" value="MCPsignal"/>
    <property type="match status" value="1"/>
</dbReference>
<sequence>MRVGGAIKLGNEFQYVRVVNFTVIVVVWVMVLILSAGFMIEYLKGARSLAFVASIIGTGFLSVSAGTILLRANPEHRLIRHITFIGFFIMYVSTLMTATTDVTFTFIFPLAALFCVYLDRWFISLVCLLILLLNGAYVGNKLLSVNKAELSEQAYSRFTTTMLIHAFVILIFLASVLAIVYVFNRLKKAMDQKVEEVNKTRAAEQELHEQMVKIGDLLGVNSHEVYDIVKKQYASTETVSRVIQGINLGAVQNAATIQEQSDVIRAIHKQARDTSVISNEMEQEALITEEIARKGVALIEELKEKSAQAEGSSVKAAELIGQLNGKVAQIQEMTQSISSIAGQTNILSLNASIEAARAGEVGKGFNVVAQEVRKLAEQTQTLSSSIGDITASLTADSRQSVQEAELLRNLNAEQKILAQSSGELFHSINGCVAGVQQKISSVHLQITEMLDSNTKLNEAVISLTSVSEQTLASTQEANLMIQEHARDAKNAQKLVEVLLQTSNQMKKLEDSGD</sequence>
<feature type="transmembrane region" description="Helical" evidence="5">
    <location>
        <begin position="125"/>
        <end position="143"/>
    </location>
</feature>
<keyword evidence="5" id="KW-1133">Transmembrane helix</keyword>
<dbReference type="PRINTS" id="PR00260">
    <property type="entry name" value="CHEMTRNSDUCR"/>
</dbReference>
<evidence type="ECO:0000256" key="5">
    <source>
        <dbReference type="SAM" id="Phobius"/>
    </source>
</evidence>